<dbReference type="SUPFAM" id="SSF53474">
    <property type="entry name" value="alpha/beta-Hydrolases"/>
    <property type="match status" value="1"/>
</dbReference>
<evidence type="ECO:0000256" key="2">
    <source>
        <dbReference type="ARBA" id="ARBA00022801"/>
    </source>
</evidence>
<dbReference type="PANTHER" id="PTHR43798:SF14">
    <property type="entry name" value="SERINE HYDROLASE-LIKE PROTEIN DDB_G0286239"/>
    <property type="match status" value="1"/>
</dbReference>
<accession>A0A9X2J5T5</accession>
<comment type="caution">
    <text evidence="4">The sequence shown here is derived from an EMBL/GenBank/DDBJ whole genome shotgun (WGS) entry which is preliminary data.</text>
</comment>
<evidence type="ECO:0000313" key="4">
    <source>
        <dbReference type="EMBL" id="MCO1335548.1"/>
    </source>
</evidence>
<reference evidence="4" key="1">
    <citation type="journal article" date="2022" name="Arch. Microbiol.">
        <title>Microbulbifer okhotskensis sp. nov., isolated from a deep bottom sediment of the Okhotsk Sea.</title>
        <authorList>
            <person name="Romanenko L."/>
            <person name="Kurilenko V."/>
            <person name="Otstavnykh N."/>
            <person name="Velansky P."/>
            <person name="Isaeva M."/>
            <person name="Mikhailov V."/>
        </authorList>
    </citation>
    <scope>NUCLEOTIDE SEQUENCE</scope>
    <source>
        <strain evidence="4">OS29</strain>
    </source>
</reference>
<proteinExistence type="inferred from homology"/>
<sequence>MNQITPREITLEFDNKTIAARQWGDREGEPVIALHGWLDNCASFDRLAPLLPGINLVALDMPGHGRSYHRSLDANYNIWEEAEDVLGVVHALGWRKFSIVAHSRGAIAGVITAGAFPDRVKRLALIDGLVPPFTKDEEAPENLAKAIAQRARYAARRLKVYSTFDEAVEARKNGMFPLTEWAARAITERGTREVEGGYTWSNDPRLMAASTAKLNEQQIKAYLSRLSMPVQLVLAEDGIAEMIERLRPVLHGCQGIEAQEMPGSHHLHLEESGAQAIAEWFAPFLRGEADA</sequence>
<dbReference type="GO" id="GO:0016787">
    <property type="term" value="F:hydrolase activity"/>
    <property type="evidence" value="ECO:0007669"/>
    <property type="project" value="UniProtKB-KW"/>
</dbReference>
<name>A0A9X2J5T5_9GAMM</name>
<comment type="similarity">
    <text evidence="1">Belongs to the AB hydrolase superfamily.</text>
</comment>
<keyword evidence="5" id="KW-1185">Reference proteome</keyword>
<dbReference type="GO" id="GO:0016020">
    <property type="term" value="C:membrane"/>
    <property type="evidence" value="ECO:0007669"/>
    <property type="project" value="TreeGrafter"/>
</dbReference>
<dbReference type="Proteomes" id="UP001139028">
    <property type="component" value="Unassembled WGS sequence"/>
</dbReference>
<dbReference type="Pfam" id="PF00561">
    <property type="entry name" value="Abhydrolase_1"/>
    <property type="match status" value="1"/>
</dbReference>
<evidence type="ECO:0000259" key="3">
    <source>
        <dbReference type="Pfam" id="PF00561"/>
    </source>
</evidence>
<dbReference type="RefSeq" id="WP_252470366.1">
    <property type="nucleotide sequence ID" value="NZ_JALBWM010000068.1"/>
</dbReference>
<dbReference type="PANTHER" id="PTHR43798">
    <property type="entry name" value="MONOACYLGLYCEROL LIPASE"/>
    <property type="match status" value="1"/>
</dbReference>
<dbReference type="InterPro" id="IPR000073">
    <property type="entry name" value="AB_hydrolase_1"/>
</dbReference>
<protein>
    <submittedName>
        <fullName evidence="4">Alpha/beta hydrolase</fullName>
    </submittedName>
</protein>
<feature type="domain" description="AB hydrolase-1" evidence="3">
    <location>
        <begin position="30"/>
        <end position="169"/>
    </location>
</feature>
<keyword evidence="2 4" id="KW-0378">Hydrolase</keyword>
<evidence type="ECO:0000256" key="1">
    <source>
        <dbReference type="ARBA" id="ARBA00008645"/>
    </source>
</evidence>
<gene>
    <name evidence="4" type="ORF">MO867_14510</name>
</gene>
<dbReference type="EMBL" id="JALBWM010000068">
    <property type="protein sequence ID" value="MCO1335548.1"/>
    <property type="molecule type" value="Genomic_DNA"/>
</dbReference>
<dbReference type="InterPro" id="IPR050266">
    <property type="entry name" value="AB_hydrolase_sf"/>
</dbReference>
<organism evidence="4 5">
    <name type="scientific">Microbulbifer okhotskensis</name>
    <dbReference type="NCBI Taxonomy" id="2926617"/>
    <lineage>
        <taxon>Bacteria</taxon>
        <taxon>Pseudomonadati</taxon>
        <taxon>Pseudomonadota</taxon>
        <taxon>Gammaproteobacteria</taxon>
        <taxon>Cellvibrionales</taxon>
        <taxon>Microbulbiferaceae</taxon>
        <taxon>Microbulbifer</taxon>
    </lineage>
</organism>
<dbReference type="Gene3D" id="3.40.50.1820">
    <property type="entry name" value="alpha/beta hydrolase"/>
    <property type="match status" value="1"/>
</dbReference>
<evidence type="ECO:0000313" key="5">
    <source>
        <dbReference type="Proteomes" id="UP001139028"/>
    </source>
</evidence>
<dbReference type="AlphaFoldDB" id="A0A9X2J5T5"/>
<dbReference type="InterPro" id="IPR029058">
    <property type="entry name" value="AB_hydrolase_fold"/>
</dbReference>